<keyword evidence="1" id="KW-0727">SH2 domain</keyword>
<dbReference type="PANTHER" id="PTHR15127:SF28">
    <property type="entry name" value="SH2 DOMAIN-CONTAINING ADAPTER PROTEIN F"/>
    <property type="match status" value="1"/>
</dbReference>
<dbReference type="GO" id="GO:0001784">
    <property type="term" value="F:phosphotyrosine residue binding"/>
    <property type="evidence" value="ECO:0007669"/>
    <property type="project" value="TreeGrafter"/>
</dbReference>
<accession>A0A8C0IZP7</accession>
<dbReference type="GeneTree" id="ENSGT00940000159452"/>
<dbReference type="Ensembl" id="ENSCABT00000027000.1">
    <property type="protein sequence ID" value="ENSCABP00000024640.1"/>
    <property type="gene ID" value="ENSCABG00000018149.1"/>
</dbReference>
<feature type="region of interest" description="Disordered" evidence="2">
    <location>
        <begin position="1"/>
        <end position="129"/>
    </location>
</feature>
<evidence type="ECO:0000313" key="3">
    <source>
        <dbReference type="Ensembl" id="ENSCABP00000024640.1"/>
    </source>
</evidence>
<dbReference type="AlphaFoldDB" id="A0A8C0IZP7"/>
<protein>
    <submittedName>
        <fullName evidence="3">Src homology 2 domain containing F</fullName>
    </submittedName>
</protein>
<reference evidence="3" key="2">
    <citation type="submission" date="2025-09" db="UniProtKB">
        <authorList>
            <consortium name="Ensembl"/>
        </authorList>
    </citation>
    <scope>IDENTIFICATION</scope>
</reference>
<keyword evidence="4" id="KW-1185">Reference proteome</keyword>
<dbReference type="InterPro" id="IPR051846">
    <property type="entry name" value="SH2_domain_adapters"/>
</dbReference>
<sequence>LEKKIRLKGSLEAPGQPLPLYDTPYEPVPNGLPPDSEHPSCVRPRESRLPQDDDRPPEEYDQPWEWKKERISKAFAGEGGHGHLSPSREEKARTANRHVSGNPKTEPSPLVPWGDQPDGCQLSGAQQRDQQERLLSLPQVSVLGQAIGQGLPPLEVLGQDTGRERGCRISGWPGYCCVYQAASVPCVGRQQAQGCGRGGEARLLFPFPVMLSLPFAGSCPQGGAVSEWLGAWRHMRAVLSAHGSVSFRESCCFMPAGWAFLHGYHQRHLVTPAL</sequence>
<evidence type="ECO:0000256" key="1">
    <source>
        <dbReference type="ARBA" id="ARBA00022999"/>
    </source>
</evidence>
<organism evidence="3 4">
    <name type="scientific">Chelonoidis abingdonii</name>
    <name type="common">Abingdon island giant tortoise</name>
    <name type="synonym">Testudo abingdonii</name>
    <dbReference type="NCBI Taxonomy" id="106734"/>
    <lineage>
        <taxon>Eukaryota</taxon>
        <taxon>Metazoa</taxon>
        <taxon>Chordata</taxon>
        <taxon>Craniata</taxon>
        <taxon>Vertebrata</taxon>
        <taxon>Euteleostomi</taxon>
        <taxon>Archelosauria</taxon>
        <taxon>Testudinata</taxon>
        <taxon>Testudines</taxon>
        <taxon>Cryptodira</taxon>
        <taxon>Durocryptodira</taxon>
        <taxon>Testudinoidea</taxon>
        <taxon>Testudinidae</taxon>
        <taxon>Chelonoidis</taxon>
    </lineage>
</organism>
<evidence type="ECO:0000313" key="4">
    <source>
        <dbReference type="Proteomes" id="UP000694404"/>
    </source>
</evidence>
<dbReference type="Proteomes" id="UP000694404">
    <property type="component" value="Unplaced"/>
</dbReference>
<feature type="compositionally biased region" description="Basic and acidic residues" evidence="2">
    <location>
        <begin position="35"/>
        <end position="72"/>
    </location>
</feature>
<gene>
    <name evidence="3" type="primary">SHF</name>
</gene>
<reference evidence="3" key="1">
    <citation type="submission" date="2025-08" db="UniProtKB">
        <authorList>
            <consortium name="Ensembl"/>
        </authorList>
    </citation>
    <scope>IDENTIFICATION</scope>
</reference>
<proteinExistence type="predicted"/>
<dbReference type="PANTHER" id="PTHR15127">
    <property type="entry name" value="HEAVYWEIGHT, ISOFORM A"/>
    <property type="match status" value="1"/>
</dbReference>
<evidence type="ECO:0000256" key="2">
    <source>
        <dbReference type="SAM" id="MobiDB-lite"/>
    </source>
</evidence>
<name>A0A8C0IZP7_CHEAB</name>